<evidence type="ECO:0000313" key="1">
    <source>
        <dbReference type="EMBL" id="RCU43601.1"/>
    </source>
</evidence>
<name>A0A368N258_9FLAO</name>
<evidence type="ECO:0000313" key="2">
    <source>
        <dbReference type="Proteomes" id="UP000252172"/>
    </source>
</evidence>
<protein>
    <submittedName>
        <fullName evidence="1">Uncharacterized protein</fullName>
    </submittedName>
</protein>
<comment type="caution">
    <text evidence="1">The sequence shown here is derived from an EMBL/GenBank/DDBJ whole genome shotgun (WGS) entry which is preliminary data.</text>
</comment>
<organism evidence="1 2">
    <name type="scientific">Chryseobacterium lacus</name>
    <dbReference type="NCBI Taxonomy" id="2058346"/>
    <lineage>
        <taxon>Bacteria</taxon>
        <taxon>Pseudomonadati</taxon>
        <taxon>Bacteroidota</taxon>
        <taxon>Flavobacteriia</taxon>
        <taxon>Flavobacteriales</taxon>
        <taxon>Weeksellaceae</taxon>
        <taxon>Chryseobacterium group</taxon>
        <taxon>Chryseobacterium</taxon>
    </lineage>
</organism>
<gene>
    <name evidence="1" type="ORF">DQ356_05450</name>
</gene>
<dbReference type="Proteomes" id="UP000252172">
    <property type="component" value="Unassembled WGS sequence"/>
</dbReference>
<proteinExistence type="predicted"/>
<keyword evidence="2" id="KW-1185">Reference proteome</keyword>
<sequence length="114" mass="13206">MQISRFAYKTEGFDGLSLREGLFLRSGFFNRRKNPGTAPFRVGVKCFGIFWVDLFKSGDAYSMTKTVVVTRLRFVSTLPKFQTLAKLFQKINKNFSLFNCNFWAFSHLNTKPLL</sequence>
<dbReference type="AlphaFoldDB" id="A0A368N258"/>
<dbReference type="EMBL" id="QPIE01000003">
    <property type="protein sequence ID" value="RCU43601.1"/>
    <property type="molecule type" value="Genomic_DNA"/>
</dbReference>
<reference evidence="1 2" key="1">
    <citation type="submission" date="2018-07" db="EMBL/GenBank/DDBJ databases">
        <title>Chryseobacterium lacus sp. nov., isolated from lake water.</title>
        <authorList>
            <person name="Li C.-M."/>
        </authorList>
    </citation>
    <scope>NUCLEOTIDE SEQUENCE [LARGE SCALE GENOMIC DNA]</scope>
    <source>
        <strain evidence="1 2">YLOS41</strain>
    </source>
</reference>
<accession>A0A368N258</accession>